<dbReference type="OrthoDB" id="9811177at2"/>
<evidence type="ECO:0000313" key="2">
    <source>
        <dbReference type="EMBL" id="ESK50821.1"/>
    </source>
</evidence>
<evidence type="ECO:0000259" key="1">
    <source>
        <dbReference type="Pfam" id="PF01863"/>
    </source>
</evidence>
<dbReference type="Proteomes" id="UP000018418">
    <property type="component" value="Unassembled WGS sequence"/>
</dbReference>
<protein>
    <recommendedName>
        <fullName evidence="1">YgjP-like metallopeptidase domain-containing protein</fullName>
    </recommendedName>
</protein>
<dbReference type="InterPro" id="IPR002725">
    <property type="entry name" value="YgjP-like_metallopeptidase"/>
</dbReference>
<dbReference type="CDD" id="cd07344">
    <property type="entry name" value="M48_yhfN_like"/>
    <property type="match status" value="1"/>
</dbReference>
<name>V2UQG2_9GAMM</name>
<dbReference type="Gene3D" id="3.30.2010.10">
    <property type="entry name" value="Metalloproteases ('zincins'), catalytic domain"/>
    <property type="match status" value="1"/>
</dbReference>
<comment type="caution">
    <text evidence="2">The sequence shown here is derived from an EMBL/GenBank/DDBJ whole genome shotgun (WGS) entry which is preliminary data.</text>
</comment>
<dbReference type="STRING" id="396323.VH98_11440"/>
<accession>V2UQG2</accession>
<dbReference type="InterPro" id="IPR053136">
    <property type="entry name" value="UTP_pyrophosphatase-like"/>
</dbReference>
<dbReference type="AlphaFoldDB" id="V2UQG2"/>
<dbReference type="PATRIC" id="fig|1341683.3.peg.1307"/>
<dbReference type="PANTHER" id="PTHR30399">
    <property type="entry name" value="UNCHARACTERIZED PROTEIN YGJP"/>
    <property type="match status" value="1"/>
</dbReference>
<evidence type="ECO:0000313" key="3">
    <source>
        <dbReference type="Proteomes" id="UP000018418"/>
    </source>
</evidence>
<keyword evidence="3" id="KW-1185">Reference proteome</keyword>
<dbReference type="RefSeq" id="WP_004905014.1">
    <property type="nucleotide sequence ID" value="NZ_BBTI01000007.1"/>
</dbReference>
<feature type="domain" description="YgjP-like metallopeptidase" evidence="1">
    <location>
        <begin position="19"/>
        <end position="213"/>
    </location>
</feature>
<gene>
    <name evidence="2" type="ORF">P255_01319</name>
</gene>
<dbReference type="PANTHER" id="PTHR30399:SF1">
    <property type="entry name" value="UTP PYROPHOSPHATASE"/>
    <property type="match status" value="1"/>
</dbReference>
<dbReference type="EMBL" id="AYEU01000006">
    <property type="protein sequence ID" value="ESK50821.1"/>
    <property type="molecule type" value="Genomic_DNA"/>
</dbReference>
<dbReference type="Pfam" id="PF01863">
    <property type="entry name" value="YgjP-like"/>
    <property type="match status" value="1"/>
</dbReference>
<organism evidence="2 3">
    <name type="scientific">Acinetobacter brisouii CIP 110357</name>
    <dbReference type="NCBI Taxonomy" id="1341683"/>
    <lineage>
        <taxon>Bacteria</taxon>
        <taxon>Pseudomonadati</taxon>
        <taxon>Pseudomonadota</taxon>
        <taxon>Gammaproteobacteria</taxon>
        <taxon>Moraxellales</taxon>
        <taxon>Moraxellaceae</taxon>
        <taxon>Acinetobacter</taxon>
    </lineage>
</organism>
<proteinExistence type="predicted"/>
<sequence>MSQVTLPEIKIVRHARATQLRLRVYTHEIRLTVPLRCKQKQVQQFLEDSQPWLQDTWQKIQQQKPADFPDSLDLFNFPQLAIVPRLQQQNFVFEPENNCVYLHQQQAAKALKSFVIAHAKNTLPEFLEDVSQQIGLPYQSYQIRFAKSRWGSCSTQHKIMLNAALVLLPKEIIRYVCVHELVHTRHFNHSAEFWQEVARHDANFQQHRQILKKFQWSNWWLG</sequence>
<reference evidence="2 3" key="1">
    <citation type="submission" date="2013-10" db="EMBL/GenBank/DDBJ databases">
        <title>The Genome Sequence of Acinetobacter brisouii CIP 110357.</title>
        <authorList>
            <consortium name="The Broad Institute Genomics Platform"/>
            <consortium name="The Broad Institute Genome Sequencing Center for Infectious Disease"/>
            <person name="Cerqueira G."/>
            <person name="Feldgarden M."/>
            <person name="Courvalin P."/>
            <person name="Grillot-Courvalin C."/>
            <person name="Clermont D."/>
            <person name="Rocha E."/>
            <person name="Yoon E.-J."/>
            <person name="Nemec A."/>
            <person name="Young S.K."/>
            <person name="Zeng Q."/>
            <person name="Gargeya S."/>
            <person name="Fitzgerald M."/>
            <person name="Abouelleil A."/>
            <person name="Alvarado L."/>
            <person name="Berlin A.M."/>
            <person name="Chapman S.B."/>
            <person name="Gainer-Dewar J."/>
            <person name="Goldberg J."/>
            <person name="Gnerre S."/>
            <person name="Griggs A."/>
            <person name="Gujja S."/>
            <person name="Hansen M."/>
            <person name="Howarth C."/>
            <person name="Imamovic A."/>
            <person name="Ireland A."/>
            <person name="Larimer J."/>
            <person name="McCowan C."/>
            <person name="Murphy C."/>
            <person name="Pearson M."/>
            <person name="Poon T.W."/>
            <person name="Priest M."/>
            <person name="Roberts A."/>
            <person name="Saif S."/>
            <person name="Shea T."/>
            <person name="Sykes S."/>
            <person name="Wortman J."/>
            <person name="Nusbaum C."/>
            <person name="Birren B."/>
        </authorList>
    </citation>
    <scope>NUCLEOTIDE SEQUENCE [LARGE SCALE GENOMIC DNA]</scope>
    <source>
        <strain evidence="2 3">CIP 110357</strain>
    </source>
</reference>
<dbReference type="HOGENOM" id="CLU_065947_2_1_6"/>